<gene>
    <name evidence="1" type="ORF">AVDCRST_MAG64-3173</name>
</gene>
<reference evidence="1" key="1">
    <citation type="submission" date="2020-02" db="EMBL/GenBank/DDBJ databases">
        <authorList>
            <person name="Meier V. D."/>
        </authorList>
    </citation>
    <scope>NUCLEOTIDE SEQUENCE</scope>
    <source>
        <strain evidence="1">AVDCRST_MAG64</strain>
    </source>
</reference>
<name>A0A6J4PZ72_9BACT</name>
<dbReference type="EMBL" id="CADCUQ010000728">
    <property type="protein sequence ID" value="CAA9425877.1"/>
    <property type="molecule type" value="Genomic_DNA"/>
</dbReference>
<proteinExistence type="predicted"/>
<feature type="non-terminal residue" evidence="1">
    <location>
        <position position="1"/>
    </location>
</feature>
<sequence>PKRLDAPGGVTFGYEDEVLLMVPVTLPADLAKSGDLKIDADVSWLVCKTECVKGKAKLAITLPVSTSPGKPAHRELFDTWRARLPVAADSPAAAAALAKVAQPAAASGASGTRPSQLDVEWKQAPKKVEWFPVATRAVGIDEVDLRHEGKTTRIAFKPTVYKPDGVPEGRVDSVLVFEGADGKRVGVSVPITVPLAE</sequence>
<accession>A0A6J4PZ72</accession>
<evidence type="ECO:0000313" key="1">
    <source>
        <dbReference type="EMBL" id="CAA9425877.1"/>
    </source>
</evidence>
<organism evidence="1">
    <name type="scientific">uncultured Phycisphaerae bacterium</name>
    <dbReference type="NCBI Taxonomy" id="904963"/>
    <lineage>
        <taxon>Bacteria</taxon>
        <taxon>Pseudomonadati</taxon>
        <taxon>Planctomycetota</taxon>
        <taxon>Phycisphaerae</taxon>
        <taxon>environmental samples</taxon>
    </lineage>
</organism>
<dbReference type="AlphaFoldDB" id="A0A6J4PZ72"/>
<protein>
    <submittedName>
        <fullName evidence="1">Uncharacterized protein</fullName>
    </submittedName>
</protein>